<proteinExistence type="predicted"/>
<keyword evidence="2" id="KW-1185">Reference proteome</keyword>
<comment type="caution">
    <text evidence="1">The sequence shown here is derived from an EMBL/GenBank/DDBJ whole genome shotgun (WGS) entry which is preliminary data.</text>
</comment>
<reference evidence="1 2" key="1">
    <citation type="submission" date="2012-03" db="EMBL/GenBank/DDBJ databases">
        <authorList>
            <person name="Durkin A.S."/>
            <person name="McCorrison J."/>
            <person name="Torralba M."/>
            <person name="Gillis M."/>
            <person name="Methe B."/>
            <person name="Sutton G."/>
            <person name="Nelson K.E."/>
        </authorList>
    </citation>
    <scope>NUCLEOTIDE SEQUENCE [LARGE SCALE GENOMIC DNA]</scope>
    <source>
        <strain evidence="1 2">F0468</strain>
    </source>
</reference>
<dbReference type="Proteomes" id="UP000005039">
    <property type="component" value="Unassembled WGS sequence"/>
</dbReference>
<accession>I0R4Z4</accession>
<dbReference type="AlphaFoldDB" id="I0R4Z4"/>
<evidence type="ECO:0000313" key="1">
    <source>
        <dbReference type="EMBL" id="EIC94752.1"/>
    </source>
</evidence>
<sequence length="54" mass="5805">MEKPAIFKKIDIMSSLPSTNAKIIVHLSNATVEICEGTCQQTIQAVLSALNSIC</sequence>
<gene>
    <name evidence="1" type="ORF">HMPREF9970_0130</name>
</gene>
<organism evidence="1 2">
    <name type="scientific">Lachnoanaerobaculum saburreum F0468</name>
    <dbReference type="NCBI Taxonomy" id="1095750"/>
    <lineage>
        <taxon>Bacteria</taxon>
        <taxon>Bacillati</taxon>
        <taxon>Bacillota</taxon>
        <taxon>Clostridia</taxon>
        <taxon>Lachnospirales</taxon>
        <taxon>Lachnospiraceae</taxon>
        <taxon>Lachnoanaerobaculum</taxon>
    </lineage>
</organism>
<name>I0R4Z4_9FIRM</name>
<protein>
    <submittedName>
        <fullName evidence="1">Uncharacterized protein</fullName>
    </submittedName>
</protein>
<evidence type="ECO:0000313" key="2">
    <source>
        <dbReference type="Proteomes" id="UP000005039"/>
    </source>
</evidence>
<dbReference type="EMBL" id="AJGH01000121">
    <property type="protein sequence ID" value="EIC94752.1"/>
    <property type="molecule type" value="Genomic_DNA"/>
</dbReference>
<dbReference type="eggNOG" id="ENOG5030K4B">
    <property type="taxonomic scope" value="Bacteria"/>
</dbReference>